<evidence type="ECO:0000313" key="15">
    <source>
        <dbReference type="EMBL" id="NOU49796.1"/>
    </source>
</evidence>
<evidence type="ECO:0000256" key="2">
    <source>
        <dbReference type="ARBA" id="ARBA00022448"/>
    </source>
</evidence>
<comment type="similarity">
    <text evidence="9 11">Belongs to the TonB-dependent receptor family.</text>
</comment>
<evidence type="ECO:0000256" key="3">
    <source>
        <dbReference type="ARBA" id="ARBA00022452"/>
    </source>
</evidence>
<dbReference type="PROSITE" id="PS52016">
    <property type="entry name" value="TONB_DEPENDENT_REC_3"/>
    <property type="match status" value="1"/>
</dbReference>
<feature type="domain" description="TonB-dependent receptor-like beta-barrel" evidence="13">
    <location>
        <begin position="424"/>
        <end position="939"/>
    </location>
</feature>
<feature type="domain" description="TonB-dependent receptor plug" evidence="14">
    <location>
        <begin position="51"/>
        <end position="163"/>
    </location>
</feature>
<dbReference type="PANTHER" id="PTHR47234">
    <property type="match status" value="1"/>
</dbReference>
<gene>
    <name evidence="15" type="ORF">HG263_04510</name>
</gene>
<evidence type="ECO:0000256" key="10">
    <source>
        <dbReference type="PROSITE-ProRule" id="PRU10144"/>
    </source>
</evidence>
<evidence type="ECO:0000256" key="11">
    <source>
        <dbReference type="RuleBase" id="RU003357"/>
    </source>
</evidence>
<keyword evidence="16" id="KW-1185">Reference proteome</keyword>
<feature type="chain" id="PRO_5032478578" evidence="12">
    <location>
        <begin position="26"/>
        <end position="981"/>
    </location>
</feature>
<comment type="caution">
    <text evidence="15">The sequence shown here is derived from an EMBL/GenBank/DDBJ whole genome shotgun (WGS) entry which is preliminary data.</text>
</comment>
<dbReference type="InterPro" id="IPR036942">
    <property type="entry name" value="Beta-barrel_TonB_sf"/>
</dbReference>
<dbReference type="EMBL" id="JABBPG010000001">
    <property type="protein sequence ID" value="NOU49796.1"/>
    <property type="molecule type" value="Genomic_DNA"/>
</dbReference>
<dbReference type="SUPFAM" id="SSF56935">
    <property type="entry name" value="Porins"/>
    <property type="match status" value="1"/>
</dbReference>
<evidence type="ECO:0000259" key="13">
    <source>
        <dbReference type="Pfam" id="PF00593"/>
    </source>
</evidence>
<evidence type="ECO:0000256" key="5">
    <source>
        <dbReference type="ARBA" id="ARBA00022729"/>
    </source>
</evidence>
<keyword evidence="8 9" id="KW-0998">Cell outer membrane</keyword>
<evidence type="ECO:0000313" key="16">
    <source>
        <dbReference type="Proteomes" id="UP000586305"/>
    </source>
</evidence>
<dbReference type="GO" id="GO:0009279">
    <property type="term" value="C:cell outer membrane"/>
    <property type="evidence" value="ECO:0007669"/>
    <property type="project" value="UniProtKB-SubCell"/>
</dbReference>
<dbReference type="InterPro" id="IPR010917">
    <property type="entry name" value="TonB_rcpt_CS"/>
</dbReference>
<keyword evidence="15" id="KW-0675">Receptor</keyword>
<evidence type="ECO:0000256" key="12">
    <source>
        <dbReference type="SAM" id="SignalP"/>
    </source>
</evidence>
<dbReference type="InterPro" id="IPR037066">
    <property type="entry name" value="Plug_dom_sf"/>
</dbReference>
<keyword evidence="7 9" id="KW-0472">Membrane</keyword>
<keyword evidence="2 9" id="KW-0813">Transport</keyword>
<reference evidence="15 16" key="1">
    <citation type="submission" date="2020-04" db="EMBL/GenBank/DDBJ databases">
        <title>Pseudoalteromonas caenipelagi sp. nov., isolated from a tidal flat.</title>
        <authorList>
            <person name="Park S."/>
            <person name="Yoon J.-H."/>
        </authorList>
    </citation>
    <scope>NUCLEOTIDE SEQUENCE [LARGE SCALE GENOMIC DNA]</scope>
    <source>
        <strain evidence="15 16">JBTF-M23</strain>
    </source>
</reference>
<dbReference type="PANTHER" id="PTHR47234:SF2">
    <property type="entry name" value="TONB-DEPENDENT RECEPTOR"/>
    <property type="match status" value="1"/>
</dbReference>
<dbReference type="Gene3D" id="2.40.170.20">
    <property type="entry name" value="TonB-dependent receptor, beta-barrel domain"/>
    <property type="match status" value="1"/>
</dbReference>
<dbReference type="Pfam" id="PF00593">
    <property type="entry name" value="TonB_dep_Rec_b-barrel"/>
    <property type="match status" value="1"/>
</dbReference>
<evidence type="ECO:0000256" key="4">
    <source>
        <dbReference type="ARBA" id="ARBA00022692"/>
    </source>
</evidence>
<proteinExistence type="inferred from homology"/>
<dbReference type="Pfam" id="PF07715">
    <property type="entry name" value="Plug"/>
    <property type="match status" value="1"/>
</dbReference>
<comment type="subcellular location">
    <subcellularLocation>
        <location evidence="1 9">Cell outer membrane</location>
        <topology evidence="1 9">Multi-pass membrane protein</topology>
    </subcellularLocation>
</comment>
<organism evidence="15 16">
    <name type="scientific">Pseudoalteromonas caenipelagi</name>
    <dbReference type="NCBI Taxonomy" id="2726988"/>
    <lineage>
        <taxon>Bacteria</taxon>
        <taxon>Pseudomonadati</taxon>
        <taxon>Pseudomonadota</taxon>
        <taxon>Gammaproteobacteria</taxon>
        <taxon>Alteromonadales</taxon>
        <taxon>Pseudoalteromonadaceae</taxon>
        <taxon>Pseudoalteromonas</taxon>
    </lineage>
</organism>
<dbReference type="Proteomes" id="UP000586305">
    <property type="component" value="Unassembled WGS sequence"/>
</dbReference>
<dbReference type="InterPro" id="IPR039426">
    <property type="entry name" value="TonB-dep_rcpt-like"/>
</dbReference>
<evidence type="ECO:0000256" key="7">
    <source>
        <dbReference type="ARBA" id="ARBA00023136"/>
    </source>
</evidence>
<dbReference type="InterPro" id="IPR012910">
    <property type="entry name" value="Plug_dom"/>
</dbReference>
<dbReference type="PROSITE" id="PS01156">
    <property type="entry name" value="TONB_DEPENDENT_REC_2"/>
    <property type="match status" value="1"/>
</dbReference>
<feature type="short sequence motif" description="TonB C-terminal box" evidence="10">
    <location>
        <begin position="964"/>
        <end position="981"/>
    </location>
</feature>
<dbReference type="RefSeq" id="WP_171624850.1">
    <property type="nucleotide sequence ID" value="NZ_JABBPG010000001.1"/>
</dbReference>
<evidence type="ECO:0000256" key="1">
    <source>
        <dbReference type="ARBA" id="ARBA00004571"/>
    </source>
</evidence>
<accession>A0A849V992</accession>
<evidence type="ECO:0000256" key="9">
    <source>
        <dbReference type="PROSITE-ProRule" id="PRU01360"/>
    </source>
</evidence>
<keyword evidence="6 11" id="KW-0798">TonB box</keyword>
<feature type="signal peptide" evidence="12">
    <location>
        <begin position="1"/>
        <end position="25"/>
    </location>
</feature>
<dbReference type="InterPro" id="IPR000531">
    <property type="entry name" value="Beta-barrel_TonB"/>
</dbReference>
<protein>
    <submittedName>
        <fullName evidence="15">TonB-dependent receptor</fullName>
    </submittedName>
</protein>
<evidence type="ECO:0000259" key="14">
    <source>
        <dbReference type="Pfam" id="PF07715"/>
    </source>
</evidence>
<keyword evidence="4 9" id="KW-0812">Transmembrane</keyword>
<dbReference type="Gene3D" id="2.170.130.10">
    <property type="entry name" value="TonB-dependent receptor, plug domain"/>
    <property type="match status" value="1"/>
</dbReference>
<keyword evidence="5 12" id="KW-0732">Signal</keyword>
<evidence type="ECO:0000256" key="8">
    <source>
        <dbReference type="ARBA" id="ARBA00023237"/>
    </source>
</evidence>
<dbReference type="AlphaFoldDB" id="A0A849V992"/>
<keyword evidence="3 9" id="KW-1134">Transmembrane beta strand</keyword>
<sequence length="981" mass="108413">MLKHNKICISMLGVFATCAANYVHATESDKDMDNVERIAVTGSRLLSIEAASPSPVTVIGEDLIQASGATDIAELLNKLPSMAPGLSSSTSNYNGNAGMSTQDLRGQGAKRTLTLVNGRRHVGSIPGESTVDISSIPTGLIKRIEILTGGASSVYGADAVAGVINIITKTDYVGSKLNVSAGISSRSDGEKHGFNFLHGLNFNDDKGNATFYFSYDKEEEINAKDRPYTNSNWSYLPNPEHLALKEKLFAEGKTSQEVTDITDNDNIPNNLSARRYSITASPTTVVFIGGIAYTFNADGSMRPVKLGNSGELYRPENGLTGIQTDEGGEQLGAYEFQRLRVPVEKAMFNNTINYEFDSGYHFSLDSKYVKTESESRVFPNSLYGSVPLSRDNAFIRSDLGAKMDEYEMTYLPIARHFTEMGQQGTDYERDVLQIVASLQGTFANNWQWEFYAQYGKASSDNTTVNSYYEDRWRASLDSVRDENGNAVCRATIDASAAPIAGRDYSNCIPHDVFTPMSDELLNYVKLEHTSTESQTQKVAHFHASGDLFETWAGPIALSVGAEYRKESSETSPSQALRDGISASYAVEQPVVGEYDVKDVFLETNIPLLSDVFLASKLNLNLSVRSAHYSEAGQNTSWNVGTVWQPIDDVTLRISRSRSARAPNINEQFTTEGEGFEWLYQPCSQNRIKSASAQVVENCKKLGVNVFTNEIGETTSDIRWYQPGTIVSSGNQDLDVETANTLTAGLVFTPTAIDNLELTFDYWDIKLSGLIDNFNVATVVDSCVEQSSLDNQFCALLTRQPDGIITHVNLKTLNLNQRRTSGLDIIANYKFDMLGGTFAINTIVQRLIRRDIQTDPTLELEPTVGLFAHPEWKATVNLSYENEQFRVGTATRYVGEQRYRENYTASYVNPHETPSMFYTDLTASYNISETMRLNVGANNVFDKKTPQMPNAYSGGANYYLGTDGGLFDTLGRTYFASFNWEF</sequence>
<name>A0A849V992_9GAMM</name>
<evidence type="ECO:0000256" key="6">
    <source>
        <dbReference type="ARBA" id="ARBA00023077"/>
    </source>
</evidence>